<dbReference type="KEGG" id="this:HZT40_16170"/>
<dbReference type="AlphaFoldDB" id="A0A7L6AUW2"/>
<feature type="transmembrane region" description="Helical" evidence="1">
    <location>
        <begin position="12"/>
        <end position="31"/>
    </location>
</feature>
<dbReference type="EMBL" id="CP059265">
    <property type="protein sequence ID" value="QLQ32872.1"/>
    <property type="molecule type" value="Genomic_DNA"/>
</dbReference>
<name>A0A7L6AUW2_9GAMM</name>
<feature type="transmembrane region" description="Helical" evidence="1">
    <location>
        <begin position="37"/>
        <end position="55"/>
    </location>
</feature>
<evidence type="ECO:0000256" key="1">
    <source>
        <dbReference type="SAM" id="Phobius"/>
    </source>
</evidence>
<evidence type="ECO:0000313" key="2">
    <source>
        <dbReference type="EMBL" id="QLQ32872.1"/>
    </source>
</evidence>
<keyword evidence="1" id="KW-1133">Transmembrane helix</keyword>
<organism evidence="2 3">
    <name type="scientific">Candidatus Thiothrix singaporensis</name>
    <dbReference type="NCBI Taxonomy" id="2799669"/>
    <lineage>
        <taxon>Bacteria</taxon>
        <taxon>Pseudomonadati</taxon>
        <taxon>Pseudomonadota</taxon>
        <taxon>Gammaproteobacteria</taxon>
        <taxon>Thiotrichales</taxon>
        <taxon>Thiotrichaceae</taxon>
        <taxon>Thiothrix</taxon>
    </lineage>
</organism>
<keyword evidence="3" id="KW-1185">Reference proteome</keyword>
<dbReference type="Proteomes" id="UP000510621">
    <property type="component" value="Chromosome"/>
</dbReference>
<accession>A0A7L6AUW2</accession>
<proteinExistence type="predicted"/>
<evidence type="ECO:0000313" key="3">
    <source>
        <dbReference type="Proteomes" id="UP000510621"/>
    </source>
</evidence>
<gene>
    <name evidence="2" type="ORF">HZT40_16170</name>
</gene>
<reference evidence="2" key="1">
    <citation type="submission" date="2020-06" db="EMBL/GenBank/DDBJ databases">
        <title>Analysis procedures for assessing recovery of high quality, complete, closed genomes from Nanopore long read metagenome sequencing.</title>
        <authorList>
            <person name="Bessarab I."/>
            <person name="Arumugam K."/>
            <person name="Haryono M."/>
            <person name="Liu X."/>
            <person name="Roy S."/>
            <person name="Zuniga-Montanez R.E."/>
            <person name="Qiu G."/>
            <person name="Drautz-Moses D.I."/>
            <person name="Law Y.Y."/>
            <person name="Wuertz S."/>
            <person name="Lauro F.M."/>
            <person name="Huson D.H."/>
            <person name="Williams R.B."/>
        </authorList>
    </citation>
    <scope>NUCLEOTIDE SEQUENCE [LARGE SCALE GENOMIC DNA]</scope>
    <source>
        <strain evidence="2">SSD2</strain>
    </source>
</reference>
<protein>
    <submittedName>
        <fullName evidence="2">Uncharacterized protein</fullName>
    </submittedName>
</protein>
<keyword evidence="1" id="KW-0472">Membrane</keyword>
<keyword evidence="1" id="KW-0812">Transmembrane</keyword>
<sequence length="65" mass="7311">MNKEMQAAIDNLSDAHAIIFMIVFYTISILQLPIPEIFNMLGIVVIFTLGINIILSSDKHSPTHR</sequence>